<keyword evidence="8 11" id="KW-0694">RNA-binding</keyword>
<feature type="binding site" evidence="11">
    <location>
        <position position="103"/>
    </location>
    <ligand>
        <name>S-adenosyl-L-methionine</name>
        <dbReference type="ChEBI" id="CHEBI:59789"/>
    </ligand>
</feature>
<dbReference type="GO" id="GO:0000049">
    <property type="term" value="F:tRNA binding"/>
    <property type="evidence" value="ECO:0007669"/>
    <property type="project" value="UniProtKB-UniRule"/>
</dbReference>
<accession>R8BKU4</accession>
<comment type="function">
    <text evidence="11">Catalyzes the formation of N(7)-methylguanine at position 46 (m7G46) in tRNA.</text>
</comment>
<protein>
    <recommendedName>
        <fullName evidence="11">tRNA (guanine-N(7)-)-methyltransferase</fullName>
        <ecNumber evidence="11">2.1.1.33</ecNumber>
    </recommendedName>
    <alternativeName>
        <fullName evidence="11">Transfer RNA methyltransferase 8</fullName>
    </alternativeName>
    <alternativeName>
        <fullName evidence="11">tRNA (guanine(46)-N(7))-methyltransferase</fullName>
    </alternativeName>
    <alternativeName>
        <fullName evidence="11">tRNA(m7G46)-methyltransferase</fullName>
    </alternativeName>
</protein>
<gene>
    <name evidence="11" type="primary">TRM8</name>
    <name evidence="12" type="ORF">UCRPA7_4692</name>
</gene>
<name>R8BKU4_PHAM7</name>
<dbReference type="EMBL" id="KB933129">
    <property type="protein sequence ID" value="EON99812.1"/>
    <property type="molecule type" value="Genomic_DNA"/>
</dbReference>
<feature type="binding site" evidence="11">
    <location>
        <position position="181"/>
    </location>
    <ligand>
        <name>S-adenosyl-L-methionine</name>
        <dbReference type="ChEBI" id="CHEBI:59789"/>
    </ligand>
</feature>
<evidence type="ECO:0000256" key="10">
    <source>
        <dbReference type="ARBA" id="ARBA00060552"/>
    </source>
</evidence>
<dbReference type="InterPro" id="IPR003358">
    <property type="entry name" value="tRNA_(Gua-N-7)_MeTrfase_Trmb"/>
</dbReference>
<keyword evidence="6 11" id="KW-0949">S-adenosyl-L-methionine</keyword>
<dbReference type="GO" id="GO:0005634">
    <property type="term" value="C:nucleus"/>
    <property type="evidence" value="ECO:0007669"/>
    <property type="project" value="UniProtKB-SubCell"/>
</dbReference>
<dbReference type="OrthoDB" id="47276at2759"/>
<dbReference type="SUPFAM" id="SSF53335">
    <property type="entry name" value="S-adenosyl-L-methionine-dependent methyltransferases"/>
    <property type="match status" value="1"/>
</dbReference>
<keyword evidence="4 11" id="KW-0489">Methyltransferase</keyword>
<dbReference type="InterPro" id="IPR025763">
    <property type="entry name" value="Trm8_euk"/>
</dbReference>
<evidence type="ECO:0000256" key="9">
    <source>
        <dbReference type="ARBA" id="ARBA00023242"/>
    </source>
</evidence>
<evidence type="ECO:0000256" key="4">
    <source>
        <dbReference type="ARBA" id="ARBA00022603"/>
    </source>
</evidence>
<keyword evidence="3 11" id="KW-0820">tRNA-binding</keyword>
<keyword evidence="5 11" id="KW-0808">Transferase</keyword>
<keyword evidence="7 11" id="KW-0819">tRNA processing</keyword>
<dbReference type="AlphaFoldDB" id="R8BKU4"/>
<dbReference type="HAMAP" id="MF_03055">
    <property type="entry name" value="tRNA_methyltr_TrmB_euk"/>
    <property type="match status" value="1"/>
</dbReference>
<dbReference type="EC" id="2.1.1.33" evidence="11"/>
<dbReference type="PANTHER" id="PTHR23417">
    <property type="entry name" value="3-DEOXY-D-MANNO-OCTULOSONIC-ACID TRANSFERASE/TRNA GUANINE-N 7 - -METHYLTRANSFERASE"/>
    <property type="match status" value="1"/>
</dbReference>
<dbReference type="Proteomes" id="UP000014074">
    <property type="component" value="Unassembled WGS sequence"/>
</dbReference>
<dbReference type="Gene3D" id="3.40.50.150">
    <property type="entry name" value="Vaccinia Virus protein VP39"/>
    <property type="match status" value="1"/>
</dbReference>
<evidence type="ECO:0000256" key="1">
    <source>
        <dbReference type="ARBA" id="ARBA00000142"/>
    </source>
</evidence>
<dbReference type="GO" id="GO:0008176">
    <property type="term" value="F:tRNA (guanine(46)-N7)-methyltransferase activity"/>
    <property type="evidence" value="ECO:0007669"/>
    <property type="project" value="UniProtKB-UniRule"/>
</dbReference>
<comment type="similarity">
    <text evidence="11">Belongs to the class I-like SAM-binding methyltransferase superfamily. TrmB family.</text>
</comment>
<evidence type="ECO:0000256" key="7">
    <source>
        <dbReference type="ARBA" id="ARBA00022694"/>
    </source>
</evidence>
<dbReference type="PROSITE" id="PS51625">
    <property type="entry name" value="SAM_MT_TRMB"/>
    <property type="match status" value="1"/>
</dbReference>
<reference evidence="13" key="1">
    <citation type="journal article" date="2013" name="Genome Announc.">
        <title>Draft genome sequence of the ascomycete Phaeoacremonium aleophilum strain UCR-PA7, a causal agent of the esca disease complex in grapevines.</title>
        <authorList>
            <person name="Blanco-Ulate B."/>
            <person name="Rolshausen P."/>
            <person name="Cantu D."/>
        </authorList>
    </citation>
    <scope>NUCLEOTIDE SEQUENCE [LARGE SCALE GENOMIC DNA]</scope>
    <source>
        <strain evidence="13">UCR-PA7</strain>
    </source>
</reference>
<evidence type="ECO:0000313" key="13">
    <source>
        <dbReference type="Proteomes" id="UP000014074"/>
    </source>
</evidence>
<feature type="binding site" evidence="11">
    <location>
        <begin position="259"/>
        <end position="261"/>
    </location>
    <ligand>
        <name>S-adenosyl-L-methionine</name>
        <dbReference type="ChEBI" id="CHEBI:59789"/>
    </ligand>
</feature>
<sequence length="285" mass="32827">MGVSNKRQKRYEYRATLRDGDGAEMPKKKFYRQRAHANPFSDHKLTYPTTPDHMDWAPLYPAYVEDSREAQPGDVAMSIGDDQVRPPSLPKRLRKDVEVADIGCGFGGLLVALAPAMPDTLILGLEIRSQVTEFVQNKIKALRAQSKDQKMYQNISCLRANTMKFLPNFFHKAQLSKIFICFPDPHFKARKHKARIVSTQLNSEYAFVLRPGGIVYTITDVQDLHEWMVSHFEAHPSFERVSEEEQEQDECVQIMKIETEEGKKVARNQGQKFVALFRRLEDPPW</sequence>
<comment type="catalytic activity">
    <reaction evidence="1 11">
        <text>guanosine(46) in tRNA + S-adenosyl-L-methionine = N(7)-methylguanosine(46) in tRNA + S-adenosyl-L-homocysteine</text>
        <dbReference type="Rhea" id="RHEA:42708"/>
        <dbReference type="Rhea" id="RHEA-COMP:10188"/>
        <dbReference type="Rhea" id="RHEA-COMP:10189"/>
        <dbReference type="ChEBI" id="CHEBI:57856"/>
        <dbReference type="ChEBI" id="CHEBI:59789"/>
        <dbReference type="ChEBI" id="CHEBI:74269"/>
        <dbReference type="ChEBI" id="CHEBI:74480"/>
        <dbReference type="EC" id="2.1.1.33"/>
    </reaction>
</comment>
<feature type="binding site" evidence="11">
    <location>
        <begin position="126"/>
        <end position="127"/>
    </location>
    <ligand>
        <name>S-adenosyl-L-methionine</name>
        <dbReference type="ChEBI" id="CHEBI:59789"/>
    </ligand>
</feature>
<dbReference type="HOGENOM" id="CLU_050910_3_1_1"/>
<evidence type="ECO:0000256" key="3">
    <source>
        <dbReference type="ARBA" id="ARBA00022555"/>
    </source>
</evidence>
<evidence type="ECO:0000256" key="11">
    <source>
        <dbReference type="HAMAP-Rule" id="MF_03055"/>
    </source>
</evidence>
<dbReference type="GeneID" id="19325168"/>
<feature type="binding site" evidence="11">
    <location>
        <begin position="161"/>
        <end position="162"/>
    </location>
    <ligand>
        <name>S-adenosyl-L-methionine</name>
        <dbReference type="ChEBI" id="CHEBI:59789"/>
    </ligand>
</feature>
<evidence type="ECO:0000256" key="5">
    <source>
        <dbReference type="ARBA" id="ARBA00022679"/>
    </source>
</evidence>
<dbReference type="RefSeq" id="XP_007915434.1">
    <property type="nucleotide sequence ID" value="XM_007917243.1"/>
</dbReference>
<organism evidence="12 13">
    <name type="scientific">Phaeoacremonium minimum (strain UCR-PA7)</name>
    <name type="common">Esca disease fungus</name>
    <name type="synonym">Togninia minima</name>
    <dbReference type="NCBI Taxonomy" id="1286976"/>
    <lineage>
        <taxon>Eukaryota</taxon>
        <taxon>Fungi</taxon>
        <taxon>Dikarya</taxon>
        <taxon>Ascomycota</taxon>
        <taxon>Pezizomycotina</taxon>
        <taxon>Sordariomycetes</taxon>
        <taxon>Sordariomycetidae</taxon>
        <taxon>Togniniales</taxon>
        <taxon>Togniniaceae</taxon>
        <taxon>Phaeoacremonium</taxon>
    </lineage>
</organism>
<dbReference type="CDD" id="cd02440">
    <property type="entry name" value="AdoMet_MTases"/>
    <property type="match status" value="1"/>
</dbReference>
<dbReference type="PANTHER" id="PTHR23417:SF16">
    <property type="entry name" value="TRNA (GUANINE-N(7)-)-METHYLTRANSFERASE"/>
    <property type="match status" value="1"/>
</dbReference>
<dbReference type="FunFam" id="3.40.50.150:FF:000060">
    <property type="entry name" value="tRNA (guanine-N(7)-)-methyltransferase"/>
    <property type="match status" value="1"/>
</dbReference>
<dbReference type="GO" id="GO:0106143">
    <property type="term" value="C:tRNA (m7G46) methyltransferase complex"/>
    <property type="evidence" value="ECO:0007669"/>
    <property type="project" value="EnsemblFungi"/>
</dbReference>
<comment type="subcellular location">
    <subcellularLocation>
        <location evidence="2 11">Nucleus</location>
    </subcellularLocation>
</comment>
<dbReference type="Pfam" id="PF02390">
    <property type="entry name" value="Methyltransf_4"/>
    <property type="match status" value="1"/>
</dbReference>
<comment type="subunit">
    <text evidence="11">Forms a complex with TRM82.</text>
</comment>
<proteinExistence type="inferred from homology"/>
<keyword evidence="9 11" id="KW-0539">Nucleus</keyword>
<evidence type="ECO:0000256" key="6">
    <source>
        <dbReference type="ARBA" id="ARBA00022691"/>
    </source>
</evidence>
<evidence type="ECO:0000313" key="12">
    <source>
        <dbReference type="EMBL" id="EON99812.1"/>
    </source>
</evidence>
<dbReference type="NCBIfam" id="TIGR00091">
    <property type="entry name" value="tRNA (guanosine(46)-N7)-methyltransferase TrmB"/>
    <property type="match status" value="1"/>
</dbReference>
<comment type="pathway">
    <text evidence="10 11">tRNA modification; N(7)-methylguanine-tRNA biosynthesis.</text>
</comment>
<dbReference type="KEGG" id="tmn:UCRPA7_4692"/>
<dbReference type="eggNOG" id="KOG3115">
    <property type="taxonomic scope" value="Eukaryota"/>
</dbReference>
<dbReference type="InterPro" id="IPR029063">
    <property type="entry name" value="SAM-dependent_MTases_sf"/>
</dbReference>
<dbReference type="UniPathway" id="UPA00989"/>
<keyword evidence="13" id="KW-1185">Reference proteome</keyword>
<evidence type="ECO:0000256" key="2">
    <source>
        <dbReference type="ARBA" id="ARBA00004123"/>
    </source>
</evidence>
<feature type="active site" evidence="11">
    <location>
        <position position="184"/>
    </location>
</feature>
<evidence type="ECO:0000256" key="8">
    <source>
        <dbReference type="ARBA" id="ARBA00022884"/>
    </source>
</evidence>